<dbReference type="GO" id="GO:0033281">
    <property type="term" value="C:TAT protein transport complex"/>
    <property type="evidence" value="ECO:0007669"/>
    <property type="project" value="UniProtKB-UniRule"/>
</dbReference>
<comment type="subcellular location">
    <subcellularLocation>
        <location evidence="1 9">Cell membrane</location>
        <topology evidence="1 9">Single-pass membrane protein</topology>
    </subcellularLocation>
</comment>
<comment type="caution">
    <text evidence="11">The sequence shown here is derived from an EMBL/GenBank/DDBJ whole genome shotgun (WGS) entry which is preliminary data.</text>
</comment>
<keyword evidence="12" id="KW-1185">Reference proteome</keyword>
<organism evidence="11 12">
    <name type="scientific">Oleiharenicola lentus</name>
    <dbReference type="NCBI Taxonomy" id="2508720"/>
    <lineage>
        <taxon>Bacteria</taxon>
        <taxon>Pseudomonadati</taxon>
        <taxon>Verrucomicrobiota</taxon>
        <taxon>Opitutia</taxon>
        <taxon>Opitutales</taxon>
        <taxon>Opitutaceae</taxon>
        <taxon>Oleiharenicola</taxon>
    </lineage>
</organism>
<evidence type="ECO:0000256" key="2">
    <source>
        <dbReference type="ARBA" id="ARBA00022448"/>
    </source>
</evidence>
<dbReference type="NCBIfam" id="TIGR01411">
    <property type="entry name" value="tatAE"/>
    <property type="match status" value="1"/>
</dbReference>
<proteinExistence type="inferred from homology"/>
<keyword evidence="8 9" id="KW-0472">Membrane</keyword>
<evidence type="ECO:0000256" key="6">
    <source>
        <dbReference type="ARBA" id="ARBA00022989"/>
    </source>
</evidence>
<dbReference type="GO" id="GO:0008320">
    <property type="term" value="F:protein transmembrane transporter activity"/>
    <property type="evidence" value="ECO:0007669"/>
    <property type="project" value="UniProtKB-UniRule"/>
</dbReference>
<dbReference type="GO" id="GO:0043953">
    <property type="term" value="P:protein transport by the Tat complex"/>
    <property type="evidence" value="ECO:0007669"/>
    <property type="project" value="UniProtKB-UniRule"/>
</dbReference>
<dbReference type="HAMAP" id="MF_00236">
    <property type="entry name" value="TatA_E"/>
    <property type="match status" value="1"/>
</dbReference>
<evidence type="ECO:0000256" key="4">
    <source>
        <dbReference type="ARBA" id="ARBA00022692"/>
    </source>
</evidence>
<dbReference type="AlphaFoldDB" id="A0A4Q1C6C6"/>
<dbReference type="Pfam" id="PF02416">
    <property type="entry name" value="TatA_B_E"/>
    <property type="match status" value="1"/>
</dbReference>
<dbReference type="Gene3D" id="1.20.5.3310">
    <property type="match status" value="1"/>
</dbReference>
<keyword evidence="4 9" id="KW-0812">Transmembrane</keyword>
<dbReference type="PANTHER" id="PTHR42982:SF1">
    <property type="entry name" value="SEC-INDEPENDENT PROTEIN TRANSLOCASE PROTEIN TATA"/>
    <property type="match status" value="1"/>
</dbReference>
<comment type="similarity">
    <text evidence="9">Belongs to the TatA/E family.</text>
</comment>
<evidence type="ECO:0000256" key="5">
    <source>
        <dbReference type="ARBA" id="ARBA00022927"/>
    </source>
</evidence>
<name>A0A4Q1C6C6_9BACT</name>
<evidence type="ECO:0000256" key="7">
    <source>
        <dbReference type="ARBA" id="ARBA00023010"/>
    </source>
</evidence>
<evidence type="ECO:0000256" key="1">
    <source>
        <dbReference type="ARBA" id="ARBA00004162"/>
    </source>
</evidence>
<dbReference type="InterPro" id="IPR003369">
    <property type="entry name" value="TatA/B/E"/>
</dbReference>
<feature type="region of interest" description="Disordered" evidence="10">
    <location>
        <begin position="40"/>
        <end position="91"/>
    </location>
</feature>
<accession>A0A4Q1C6C6</accession>
<evidence type="ECO:0000256" key="10">
    <source>
        <dbReference type="SAM" id="MobiDB-lite"/>
    </source>
</evidence>
<feature type="compositionally biased region" description="Pro residues" evidence="10">
    <location>
        <begin position="77"/>
        <end position="91"/>
    </location>
</feature>
<evidence type="ECO:0000313" key="11">
    <source>
        <dbReference type="EMBL" id="RXK53889.1"/>
    </source>
</evidence>
<dbReference type="EMBL" id="SDHX01000002">
    <property type="protein sequence ID" value="RXK53889.1"/>
    <property type="molecule type" value="Genomic_DNA"/>
</dbReference>
<keyword evidence="3 9" id="KW-1003">Cell membrane</keyword>
<keyword evidence="5 9" id="KW-0653">Protein transport</keyword>
<comment type="subunit">
    <text evidence="9">Forms a complex with TatC.</text>
</comment>
<evidence type="ECO:0000313" key="12">
    <source>
        <dbReference type="Proteomes" id="UP000290218"/>
    </source>
</evidence>
<dbReference type="Proteomes" id="UP000290218">
    <property type="component" value="Unassembled WGS sequence"/>
</dbReference>
<comment type="function">
    <text evidence="9">Part of the twin-arginine translocation (Tat) system that transports large folded proteins containing a characteristic twin-arginine motif in their signal peptide across membranes. TatA could form the protein-conducting channel of the Tat system.</text>
</comment>
<keyword evidence="6 9" id="KW-1133">Transmembrane helix</keyword>
<protein>
    <recommendedName>
        <fullName evidence="9">Sec-independent protein translocase protein TatA</fullName>
    </recommendedName>
</protein>
<reference evidence="11 12" key="1">
    <citation type="submission" date="2019-01" db="EMBL/GenBank/DDBJ databases">
        <title>Lacunisphaera sp. strain TWA-58.</title>
        <authorList>
            <person name="Chen W.-M."/>
        </authorList>
    </citation>
    <scope>NUCLEOTIDE SEQUENCE [LARGE SCALE GENOMIC DNA]</scope>
    <source>
        <strain evidence="11 12">TWA-58</strain>
    </source>
</reference>
<dbReference type="OrthoDB" id="200340at2"/>
<evidence type="ECO:0000256" key="3">
    <source>
        <dbReference type="ARBA" id="ARBA00022475"/>
    </source>
</evidence>
<dbReference type="PANTHER" id="PTHR42982">
    <property type="entry name" value="SEC-INDEPENDENT PROTEIN TRANSLOCASE PROTEIN TATA"/>
    <property type="match status" value="1"/>
</dbReference>
<evidence type="ECO:0000256" key="9">
    <source>
        <dbReference type="HAMAP-Rule" id="MF_00236"/>
    </source>
</evidence>
<evidence type="ECO:0000256" key="8">
    <source>
        <dbReference type="ARBA" id="ARBA00023136"/>
    </source>
</evidence>
<dbReference type="InterPro" id="IPR006312">
    <property type="entry name" value="TatA/E"/>
</dbReference>
<keyword evidence="2 9" id="KW-0813">Transport</keyword>
<gene>
    <name evidence="9" type="primary">tatA</name>
    <name evidence="11" type="ORF">ESB00_15940</name>
</gene>
<keyword evidence="7 9" id="KW-0811">Translocation</keyword>
<sequence>MEGIGGPELLMIMFVILLLFGADRLPDLARGFGRAMREFKKATSGVEQEVRKAMAEPPPPPSPRPVGTVGQGDAPKPYIPPSPSSPPPSAE</sequence>